<dbReference type="Gene3D" id="2.30.30.100">
    <property type="match status" value="1"/>
</dbReference>
<gene>
    <name evidence="2" type="ORF">EgrG_000964100</name>
</gene>
<sequence>MALARCVPPLRSRVPAIRNCCTFSSDLSNHTVTGLNLASWKKRRKLLLLDEKVFVKMRHNRELVGVLHGFDSHLNLILGNVDETLTTLELDEETYEEIYKKHSSAFCPRRWHHPHIPTTGGTMKYPFLCSTCNEIYITNKGI</sequence>
<evidence type="ECO:0000313" key="4">
    <source>
        <dbReference type="WBParaSite" id="EgrG_000964100"/>
    </source>
</evidence>
<organism evidence="2">
    <name type="scientific">Echinococcus granulosus</name>
    <name type="common">Hydatid tapeworm</name>
    <dbReference type="NCBI Taxonomy" id="6210"/>
    <lineage>
        <taxon>Eukaryota</taxon>
        <taxon>Metazoa</taxon>
        <taxon>Spiralia</taxon>
        <taxon>Lophotrochozoa</taxon>
        <taxon>Platyhelminthes</taxon>
        <taxon>Cestoda</taxon>
        <taxon>Eucestoda</taxon>
        <taxon>Cyclophyllidea</taxon>
        <taxon>Taeniidae</taxon>
        <taxon>Echinococcus</taxon>
        <taxon>Echinococcus granulosus group</taxon>
    </lineage>
</organism>
<reference evidence="2 3" key="1">
    <citation type="journal article" date="2013" name="Nature">
        <title>The genomes of four tapeworm species reveal adaptations to parasitism.</title>
        <authorList>
            <person name="Tsai I.J."/>
            <person name="Zarowiecki M."/>
            <person name="Holroyd N."/>
            <person name="Garciarrubio A."/>
            <person name="Sanchez-Flores A."/>
            <person name="Brooks K.L."/>
            <person name="Tracey A."/>
            <person name="Bobes R.J."/>
            <person name="Fragoso G."/>
            <person name="Sciutto E."/>
            <person name="Aslett M."/>
            <person name="Beasley H."/>
            <person name="Bennett H.M."/>
            <person name="Cai J."/>
            <person name="Camicia F."/>
            <person name="Clark R."/>
            <person name="Cucher M."/>
            <person name="De Silva N."/>
            <person name="Day T.A."/>
            <person name="Deplazes P."/>
            <person name="Estrada K."/>
            <person name="Fernandez C."/>
            <person name="Holland P.W."/>
            <person name="Hou J."/>
            <person name="Hu S."/>
            <person name="Huckvale T."/>
            <person name="Hung S.S."/>
            <person name="Kamenetzky L."/>
            <person name="Keane J.A."/>
            <person name="Kiss F."/>
            <person name="Koziol U."/>
            <person name="Lambert O."/>
            <person name="Liu K."/>
            <person name="Luo X."/>
            <person name="Luo Y."/>
            <person name="Macchiaroli N."/>
            <person name="Nichol S."/>
            <person name="Paps J."/>
            <person name="Parkinson J."/>
            <person name="Pouchkina-Stantcheva N."/>
            <person name="Riddiford N."/>
            <person name="Rosenzvit M."/>
            <person name="Salinas G."/>
            <person name="Wasmuth J.D."/>
            <person name="Zamanian M."/>
            <person name="Zheng Y."/>
            <person name="Cai X."/>
            <person name="Soberon X."/>
            <person name="Olson P.D."/>
            <person name="Laclette J.P."/>
            <person name="Brehm K."/>
            <person name="Berriman M."/>
            <person name="Garciarrubio A."/>
            <person name="Bobes R.J."/>
            <person name="Fragoso G."/>
            <person name="Sanchez-Flores A."/>
            <person name="Estrada K."/>
            <person name="Cevallos M.A."/>
            <person name="Morett E."/>
            <person name="Gonzalez V."/>
            <person name="Portillo T."/>
            <person name="Ochoa-Leyva A."/>
            <person name="Jose M.V."/>
            <person name="Sciutto E."/>
            <person name="Landa A."/>
            <person name="Jimenez L."/>
            <person name="Valdes V."/>
            <person name="Carrero J.C."/>
            <person name="Larralde C."/>
            <person name="Morales-Montor J."/>
            <person name="Limon-Lason J."/>
            <person name="Soberon X."/>
            <person name="Laclette J.P."/>
        </authorList>
    </citation>
    <scope>NUCLEOTIDE SEQUENCE [LARGE SCALE GENOMIC DNA]</scope>
</reference>
<dbReference type="SUPFAM" id="SSF50182">
    <property type="entry name" value="Sm-like ribonucleoproteins"/>
    <property type="match status" value="1"/>
</dbReference>
<dbReference type="PANTHER" id="PTHR13110">
    <property type="entry name" value="U6 SNRNA-ASSOCIATED SM-LIKE PROTEIN LSM3"/>
    <property type="match status" value="1"/>
</dbReference>
<dbReference type="InterPro" id="IPR040002">
    <property type="entry name" value="Sm-like_LSM3"/>
</dbReference>
<evidence type="ECO:0000313" key="3">
    <source>
        <dbReference type="Proteomes" id="UP000492820"/>
    </source>
</evidence>
<protein>
    <submittedName>
        <fullName evidence="2 4">U6 snRNA associated Sm protein LSm3</fullName>
    </submittedName>
</protein>
<feature type="domain" description="Sm" evidence="1">
    <location>
        <begin position="43"/>
        <end position="90"/>
    </location>
</feature>
<dbReference type="GO" id="GO:0003723">
    <property type="term" value="F:RNA binding"/>
    <property type="evidence" value="ECO:0007669"/>
    <property type="project" value="InterPro"/>
</dbReference>
<evidence type="ECO:0000313" key="2">
    <source>
        <dbReference type="EMBL" id="CDS16927.1"/>
    </source>
</evidence>
<dbReference type="EMBL" id="LK028577">
    <property type="protein sequence ID" value="CDS16927.1"/>
    <property type="molecule type" value="Genomic_DNA"/>
</dbReference>
<dbReference type="Proteomes" id="UP000492820">
    <property type="component" value="Unassembled WGS sequence"/>
</dbReference>
<reference evidence="4" key="3">
    <citation type="submission" date="2020-10" db="UniProtKB">
        <authorList>
            <consortium name="WormBaseParasite"/>
        </authorList>
    </citation>
    <scope>IDENTIFICATION</scope>
</reference>
<dbReference type="AlphaFoldDB" id="A0A068WA49"/>
<reference evidence="2" key="2">
    <citation type="submission" date="2014-06" db="EMBL/GenBank/DDBJ databases">
        <authorList>
            <person name="Aslett M."/>
        </authorList>
    </citation>
    <scope>NUCLEOTIDE SEQUENCE</scope>
</reference>
<proteinExistence type="predicted"/>
<dbReference type="WBParaSite" id="EgrG_000964100">
    <property type="protein sequence ID" value="EgrG_000964100"/>
    <property type="gene ID" value="EgrG_000964100"/>
</dbReference>
<evidence type="ECO:0000259" key="1">
    <source>
        <dbReference type="SMART" id="SM00651"/>
    </source>
</evidence>
<dbReference type="InterPro" id="IPR010920">
    <property type="entry name" value="LSM_dom_sf"/>
</dbReference>
<name>A0A068WA49_ECHGR</name>
<dbReference type="SMART" id="SM00651">
    <property type="entry name" value="Sm"/>
    <property type="match status" value="1"/>
</dbReference>
<dbReference type="InterPro" id="IPR001163">
    <property type="entry name" value="Sm_dom_euk/arc"/>
</dbReference>
<accession>A0A068WA49</accession>
<dbReference type="Pfam" id="PF01423">
    <property type="entry name" value="LSM"/>
    <property type="match status" value="1"/>
</dbReference>